<evidence type="ECO:0000313" key="1">
    <source>
        <dbReference type="EMBL" id="KAB1479256.1"/>
    </source>
</evidence>
<proteinExistence type="predicted"/>
<dbReference type="RefSeq" id="WP_006556710.1">
    <property type="nucleotide sequence ID" value="NZ_CAUBPY010000011.1"/>
</dbReference>
<comment type="caution">
    <text evidence="1">The sequence shown here is derived from an EMBL/GenBank/DDBJ whole genome shotgun (WGS) entry which is preliminary data.</text>
</comment>
<dbReference type="EMBL" id="WBKH01000003">
    <property type="protein sequence ID" value="KAB1479256.1"/>
    <property type="molecule type" value="Genomic_DNA"/>
</dbReference>
<accession>A0A833FHU3</accession>
<dbReference type="Proteomes" id="UP000434554">
    <property type="component" value="Unassembled WGS sequence"/>
</dbReference>
<organism evidence="1 2">
    <name type="scientific">Veillonella seminalis</name>
    <dbReference type="NCBI Taxonomy" id="1502943"/>
    <lineage>
        <taxon>Bacteria</taxon>
        <taxon>Bacillati</taxon>
        <taxon>Bacillota</taxon>
        <taxon>Negativicutes</taxon>
        <taxon>Veillonellales</taxon>
        <taxon>Veillonellaceae</taxon>
        <taxon>Veillonella</taxon>
    </lineage>
</organism>
<name>A0A833FHU3_9FIRM</name>
<dbReference type="GeneID" id="83055499"/>
<reference evidence="1 2" key="1">
    <citation type="submission" date="2019-09" db="EMBL/GenBank/DDBJ databases">
        <title>Draft genome sequence of 3 type strains from the CCUG.</title>
        <authorList>
            <person name="Pineiro-Iglesias B."/>
            <person name="Tunovic T."/>
            <person name="Unosson C."/>
            <person name="Inganas E."/>
            <person name="Ohlen M."/>
            <person name="Cardew S."/>
            <person name="Jensie-Markopoulos S."/>
            <person name="Salva-Serra F."/>
            <person name="Jaen-Luchoro D."/>
            <person name="Karlsson R."/>
            <person name="Svensson-Stadler L."/>
            <person name="Chun J."/>
            <person name="Moore E."/>
        </authorList>
    </citation>
    <scope>NUCLEOTIDE SEQUENCE [LARGE SCALE GENOMIC DNA]</scope>
    <source>
        <strain evidence="1 2">CCUG 65427</strain>
    </source>
</reference>
<dbReference type="AlphaFoldDB" id="A0A833FHU3"/>
<protein>
    <submittedName>
        <fullName evidence="1">Uncharacterized protein</fullName>
    </submittedName>
</protein>
<sequence length="110" mass="12681">MADVIDFEKALQRKKQKIKQSLTDTTDLLDRSFTDDELVDVAQFDKNIEKVFNKIEDVAANVTPFTESRVEACLDELFFELFAGIEERDFDNSEATDKLLTKLDDIVKNK</sequence>
<gene>
    <name evidence="1" type="ORF">F8R14_03615</name>
</gene>
<evidence type="ECO:0000313" key="2">
    <source>
        <dbReference type="Proteomes" id="UP000434554"/>
    </source>
</evidence>